<dbReference type="eggNOG" id="ENOG5031ECK">
    <property type="taxonomic scope" value="Bacteria"/>
</dbReference>
<organism evidence="1 2">
    <name type="scientific">Legionella shakespearei DSM 23087</name>
    <dbReference type="NCBI Taxonomy" id="1122169"/>
    <lineage>
        <taxon>Bacteria</taxon>
        <taxon>Pseudomonadati</taxon>
        <taxon>Pseudomonadota</taxon>
        <taxon>Gammaproteobacteria</taxon>
        <taxon>Legionellales</taxon>
        <taxon>Legionellaceae</taxon>
        <taxon>Legionella</taxon>
    </lineage>
</organism>
<accession>A0A0W0YKF2</accession>
<dbReference type="OrthoDB" id="5638807at2"/>
<dbReference type="AlphaFoldDB" id="A0A0W0YKF2"/>
<gene>
    <name evidence="1" type="ORF">Lsha_2701</name>
</gene>
<protein>
    <recommendedName>
        <fullName evidence="3">HTH cro/C1-type domain-containing protein</fullName>
    </recommendedName>
</protein>
<dbReference type="EMBL" id="LNYW01000069">
    <property type="protein sequence ID" value="KTD57319.1"/>
    <property type="molecule type" value="Genomic_DNA"/>
</dbReference>
<comment type="caution">
    <text evidence="1">The sequence shown here is derived from an EMBL/GenBank/DDBJ whole genome shotgun (WGS) entry which is preliminary data.</text>
</comment>
<name>A0A0W0YKF2_9GAMM</name>
<evidence type="ECO:0000313" key="2">
    <source>
        <dbReference type="Proteomes" id="UP000054600"/>
    </source>
</evidence>
<sequence length="80" mass="9103">MECFIEVAEPVIDVKFQLKKDTQKYLIDYILSYSELDCKGLAHILEASPLMLSQVLAGKEYLGPSKAHNLFDYFTMLIGN</sequence>
<proteinExistence type="predicted"/>
<dbReference type="PATRIC" id="fig|1122169.6.peg.3107"/>
<keyword evidence="2" id="KW-1185">Reference proteome</keyword>
<dbReference type="RefSeq" id="WP_018576455.1">
    <property type="nucleotide sequence ID" value="NZ_KB892386.1"/>
</dbReference>
<evidence type="ECO:0000313" key="1">
    <source>
        <dbReference type="EMBL" id="KTD57319.1"/>
    </source>
</evidence>
<evidence type="ECO:0008006" key="3">
    <source>
        <dbReference type="Google" id="ProtNLM"/>
    </source>
</evidence>
<dbReference type="Proteomes" id="UP000054600">
    <property type="component" value="Unassembled WGS sequence"/>
</dbReference>
<reference evidence="1 2" key="1">
    <citation type="submission" date="2015-11" db="EMBL/GenBank/DDBJ databases">
        <title>Genomic analysis of 38 Legionella species identifies large and diverse effector repertoires.</title>
        <authorList>
            <person name="Burstein D."/>
            <person name="Amaro F."/>
            <person name="Zusman T."/>
            <person name="Lifshitz Z."/>
            <person name="Cohen O."/>
            <person name="Gilbert J.A."/>
            <person name="Pupko T."/>
            <person name="Shuman H.A."/>
            <person name="Segal G."/>
        </authorList>
    </citation>
    <scope>NUCLEOTIDE SEQUENCE [LARGE SCALE GENOMIC DNA]</scope>
    <source>
        <strain evidence="1 2">ATCC 49655</strain>
    </source>
</reference>
<dbReference type="STRING" id="1122169.Lsha_2701"/>